<keyword evidence="1" id="KW-0472">Membrane</keyword>
<evidence type="ECO:0000313" key="2">
    <source>
        <dbReference type="EMBL" id="MFB5189934.1"/>
    </source>
</evidence>
<dbReference type="Proteomes" id="UP001579974">
    <property type="component" value="Unassembled WGS sequence"/>
</dbReference>
<sequence length="136" mass="15102">MEDDFWLLVDADFDVAAGVLLVFDVVDFEESSVFVVLVVALFEVAAELLSVCFTVCFVLADPLDEVVVLLVDVWFAEVDVLFDVEPHPASPSEANKMIEAAKGFTLKVMLLSPFVWLLYLFGTHSLSIRTIKPDSK</sequence>
<keyword evidence="1" id="KW-0812">Transmembrane</keyword>
<gene>
    <name evidence="2" type="ORF">KKP3000_003325</name>
</gene>
<name>A0ABV5ACE4_9BACL</name>
<evidence type="ECO:0000256" key="1">
    <source>
        <dbReference type="SAM" id="Phobius"/>
    </source>
</evidence>
<dbReference type="EMBL" id="JBDXSU010000004">
    <property type="protein sequence ID" value="MFB5189934.1"/>
    <property type="molecule type" value="Genomic_DNA"/>
</dbReference>
<feature type="transmembrane region" description="Helical" evidence="1">
    <location>
        <begin position="104"/>
        <end position="122"/>
    </location>
</feature>
<organism evidence="2 3">
    <name type="scientific">Alicyclobacillus fastidiosus</name>
    <dbReference type="NCBI Taxonomy" id="392011"/>
    <lineage>
        <taxon>Bacteria</taxon>
        <taxon>Bacillati</taxon>
        <taxon>Bacillota</taxon>
        <taxon>Bacilli</taxon>
        <taxon>Bacillales</taxon>
        <taxon>Alicyclobacillaceae</taxon>
        <taxon>Alicyclobacillus</taxon>
    </lineage>
</organism>
<accession>A0ABV5ACE4</accession>
<keyword evidence="3" id="KW-1185">Reference proteome</keyword>
<protein>
    <submittedName>
        <fullName evidence="2">Uncharacterized protein</fullName>
    </submittedName>
</protein>
<dbReference type="RefSeq" id="WP_275476263.1">
    <property type="nucleotide sequence ID" value="NZ_CP162940.1"/>
</dbReference>
<proteinExistence type="predicted"/>
<evidence type="ECO:0000313" key="3">
    <source>
        <dbReference type="Proteomes" id="UP001579974"/>
    </source>
</evidence>
<reference evidence="2 3" key="1">
    <citation type="journal article" date="2024" name="Int. J. Mol. Sci.">
        <title>Exploration of Alicyclobacillus spp. Genome in Search of Antibiotic Resistance.</title>
        <authorList>
            <person name="Bucka-Kolendo J."/>
            <person name="Kiousi D.E."/>
            <person name="Dekowska A."/>
            <person name="Mikolajczuk-Szczyrba A."/>
            <person name="Karadedos D.M."/>
            <person name="Michael P."/>
            <person name="Galanis A."/>
            <person name="Sokolowska B."/>
        </authorList>
    </citation>
    <scope>NUCLEOTIDE SEQUENCE [LARGE SCALE GENOMIC DNA]</scope>
    <source>
        <strain evidence="2 3">KKP 3000</strain>
    </source>
</reference>
<feature type="transmembrane region" description="Helical" evidence="1">
    <location>
        <begin position="33"/>
        <end position="60"/>
    </location>
</feature>
<comment type="caution">
    <text evidence="2">The sequence shown here is derived from an EMBL/GenBank/DDBJ whole genome shotgun (WGS) entry which is preliminary data.</text>
</comment>
<keyword evidence="1" id="KW-1133">Transmembrane helix</keyword>